<dbReference type="Pfam" id="PF00144">
    <property type="entry name" value="Beta-lactamase"/>
    <property type="match status" value="1"/>
</dbReference>
<reference evidence="3" key="2">
    <citation type="journal article" date="2021" name="PeerJ">
        <title>Extensive microbial diversity within the chicken gut microbiome revealed by metagenomics and culture.</title>
        <authorList>
            <person name="Gilroy R."/>
            <person name="Ravi A."/>
            <person name="Getino M."/>
            <person name="Pursley I."/>
            <person name="Horton D.L."/>
            <person name="Alikhan N.F."/>
            <person name="Baker D."/>
            <person name="Gharbi K."/>
            <person name="Hall N."/>
            <person name="Watson M."/>
            <person name="Adriaenssens E.M."/>
            <person name="Foster-Nyarko E."/>
            <person name="Jarju S."/>
            <person name="Secka A."/>
            <person name="Antonio M."/>
            <person name="Oren A."/>
            <person name="Chaudhuri R.R."/>
            <person name="La Ragione R."/>
            <person name="Hildebrand F."/>
            <person name="Pallen M.J."/>
        </authorList>
    </citation>
    <scope>NUCLEOTIDE SEQUENCE</scope>
    <source>
        <strain evidence="3">ChiHile30-977</strain>
    </source>
</reference>
<evidence type="ECO:0000256" key="1">
    <source>
        <dbReference type="ARBA" id="ARBA00022801"/>
    </source>
</evidence>
<gene>
    <name evidence="3" type="ORF">IAA66_01970</name>
</gene>
<accession>A0A9D0YUJ9</accession>
<dbReference type="EMBL" id="DVFI01000026">
    <property type="protein sequence ID" value="HIQ62339.1"/>
    <property type="molecule type" value="Genomic_DNA"/>
</dbReference>
<dbReference type="AlphaFoldDB" id="A0A9D0YUJ9"/>
<dbReference type="PANTHER" id="PTHR43283:SF11">
    <property type="entry name" value="BETA-LACTAMASE-RELATED DOMAIN-CONTAINING PROTEIN"/>
    <property type="match status" value="1"/>
</dbReference>
<evidence type="ECO:0000313" key="3">
    <source>
        <dbReference type="EMBL" id="HIQ62339.1"/>
    </source>
</evidence>
<dbReference type="Proteomes" id="UP000886819">
    <property type="component" value="Unassembled WGS sequence"/>
</dbReference>
<proteinExistence type="predicted"/>
<name>A0A9D0YUJ9_9FIRM</name>
<dbReference type="InterPro" id="IPR012338">
    <property type="entry name" value="Beta-lactam/transpept-like"/>
</dbReference>
<comment type="caution">
    <text evidence="3">The sequence shown here is derived from an EMBL/GenBank/DDBJ whole genome shotgun (WGS) entry which is preliminary data.</text>
</comment>
<dbReference type="InterPro" id="IPR050789">
    <property type="entry name" value="Diverse_Enzym_Activities"/>
</dbReference>
<dbReference type="InterPro" id="IPR001466">
    <property type="entry name" value="Beta-lactam-related"/>
</dbReference>
<feature type="domain" description="Beta-lactamase-related" evidence="2">
    <location>
        <begin position="18"/>
        <end position="329"/>
    </location>
</feature>
<sequence>MKTGMCIEVERMDFAEMDSLLETYRQRGYYPSAVCQVFDREKTLYHRAVGDVSPDTWFDLASVSKIICTTMLLCLMDEGRLSPESPVLPYFPEAGEVTRRRLAETTVERLMTHTSGIVPWFPFYTDGRDFFTVLERVLSTTPVEQGMAYSDINFMLLGLLFSRISGLSLREGLQTYLRAGMGVDEIAYGPVDASLCAPSCYGNQIEKRMCAERGLSFDGWREDGVPVCGTCNDGNTYYYWKGVSGLAGVFATSRALTRLCQYYMRTDKPAFLRAMDTNVYGRGLGFDRSNVFPDGCGHTGFTGTSLYFSRAHNIGAVLLTNKFFRREGTPGNTQEFRRAVHYALLGRVPPETV</sequence>
<organism evidence="3 4">
    <name type="scientific">Candidatus Avichristensenella intestinipullorum</name>
    <dbReference type="NCBI Taxonomy" id="2840693"/>
    <lineage>
        <taxon>Bacteria</taxon>
        <taxon>Bacillati</taxon>
        <taxon>Bacillota</taxon>
        <taxon>Clostridia</taxon>
        <taxon>Candidatus Avichristensenella</taxon>
    </lineage>
</organism>
<protein>
    <submittedName>
        <fullName evidence="3">Serine hydrolase</fullName>
    </submittedName>
</protein>
<dbReference type="SUPFAM" id="SSF56601">
    <property type="entry name" value="beta-lactamase/transpeptidase-like"/>
    <property type="match status" value="1"/>
</dbReference>
<dbReference type="GO" id="GO:0016787">
    <property type="term" value="F:hydrolase activity"/>
    <property type="evidence" value="ECO:0007669"/>
    <property type="project" value="UniProtKB-KW"/>
</dbReference>
<dbReference type="Gene3D" id="3.40.710.10">
    <property type="entry name" value="DD-peptidase/beta-lactamase superfamily"/>
    <property type="match status" value="1"/>
</dbReference>
<evidence type="ECO:0000259" key="2">
    <source>
        <dbReference type="Pfam" id="PF00144"/>
    </source>
</evidence>
<evidence type="ECO:0000313" key="4">
    <source>
        <dbReference type="Proteomes" id="UP000886819"/>
    </source>
</evidence>
<dbReference type="PANTHER" id="PTHR43283">
    <property type="entry name" value="BETA-LACTAMASE-RELATED"/>
    <property type="match status" value="1"/>
</dbReference>
<keyword evidence="1 3" id="KW-0378">Hydrolase</keyword>
<reference evidence="3" key="1">
    <citation type="submission" date="2020-10" db="EMBL/GenBank/DDBJ databases">
        <authorList>
            <person name="Gilroy R."/>
        </authorList>
    </citation>
    <scope>NUCLEOTIDE SEQUENCE</scope>
    <source>
        <strain evidence="3">ChiHile30-977</strain>
    </source>
</reference>